<dbReference type="PANTHER" id="PTHR43775:SF37">
    <property type="entry name" value="SI:DKEY-61P9.11"/>
    <property type="match status" value="1"/>
</dbReference>
<dbReference type="Pfam" id="PF08659">
    <property type="entry name" value="KR"/>
    <property type="match status" value="1"/>
</dbReference>
<dbReference type="Gene3D" id="3.30.70.3290">
    <property type="match status" value="1"/>
</dbReference>
<dbReference type="Pfam" id="PF00698">
    <property type="entry name" value="Acyl_transf_1"/>
    <property type="match status" value="1"/>
</dbReference>
<reference evidence="8 9" key="1">
    <citation type="submission" date="2017-01" db="EMBL/GenBank/DDBJ databases">
        <title>Comparative Genomics of 38 Pectobacterium strains comprising three species revealed the characteristics of Pectobacterium carotovorum.</title>
        <authorList>
            <person name="Xie H."/>
            <person name="Ma Y."/>
            <person name="Li X."/>
        </authorList>
    </citation>
    <scope>NUCLEOTIDE SEQUENCE [LARGE SCALE GENOMIC DNA]</scope>
    <source>
        <strain evidence="8 9">Q142</strain>
    </source>
</reference>
<dbReference type="Gene3D" id="3.40.47.10">
    <property type="match status" value="1"/>
</dbReference>
<dbReference type="InterPro" id="IPR050091">
    <property type="entry name" value="PKS_NRPS_Biosynth_Enz"/>
</dbReference>
<evidence type="ECO:0000259" key="7">
    <source>
        <dbReference type="PROSITE" id="PS52004"/>
    </source>
</evidence>
<name>A0ABD6VJH6_9GAMM</name>
<dbReference type="InterPro" id="IPR016035">
    <property type="entry name" value="Acyl_Trfase/lysoPLipase"/>
</dbReference>
<gene>
    <name evidence="8" type="ORF">BV926_20565</name>
</gene>
<dbReference type="SMART" id="SM00825">
    <property type="entry name" value="PKS_KS"/>
    <property type="match status" value="1"/>
</dbReference>
<dbReference type="SMART" id="SM00827">
    <property type="entry name" value="PKS_AT"/>
    <property type="match status" value="1"/>
</dbReference>
<keyword evidence="5" id="KW-0808">Transferase</keyword>
<dbReference type="Proteomes" id="UP000237274">
    <property type="component" value="Unassembled WGS sequence"/>
</dbReference>
<dbReference type="RefSeq" id="WP_103162922.1">
    <property type="nucleotide sequence ID" value="NZ_JBEHES010000019.1"/>
</dbReference>
<dbReference type="InterPro" id="IPR014043">
    <property type="entry name" value="Acyl_transferase_dom"/>
</dbReference>
<dbReference type="SUPFAM" id="SSF55048">
    <property type="entry name" value="Probable ACP-binding domain of malonyl-CoA ACP transacylase"/>
    <property type="match status" value="1"/>
</dbReference>
<dbReference type="InterPro" id="IPR016039">
    <property type="entry name" value="Thiolase-like"/>
</dbReference>
<dbReference type="InterPro" id="IPR036291">
    <property type="entry name" value="NAD(P)-bd_dom_sf"/>
</dbReference>
<dbReference type="Gene3D" id="1.10.1200.10">
    <property type="entry name" value="ACP-like"/>
    <property type="match status" value="1"/>
</dbReference>
<dbReference type="CDD" id="cd00833">
    <property type="entry name" value="PKS"/>
    <property type="match status" value="1"/>
</dbReference>
<dbReference type="Pfam" id="PF00109">
    <property type="entry name" value="ketoacyl-synt"/>
    <property type="match status" value="1"/>
</dbReference>
<dbReference type="InterPro" id="IPR032821">
    <property type="entry name" value="PKS_assoc"/>
</dbReference>
<dbReference type="GO" id="GO:0016740">
    <property type="term" value="F:transferase activity"/>
    <property type="evidence" value="ECO:0007669"/>
    <property type="project" value="UniProtKB-KW"/>
</dbReference>
<dbReference type="PROSITE" id="PS50075">
    <property type="entry name" value="CARRIER"/>
    <property type="match status" value="1"/>
</dbReference>
<dbReference type="SUPFAM" id="SSF47336">
    <property type="entry name" value="ACP-like"/>
    <property type="match status" value="1"/>
</dbReference>
<dbReference type="PROSITE" id="PS00606">
    <property type="entry name" value="KS3_1"/>
    <property type="match status" value="1"/>
</dbReference>
<evidence type="ECO:0008006" key="10">
    <source>
        <dbReference type="Google" id="ProtNLM"/>
    </source>
</evidence>
<comment type="caution">
    <text evidence="8">The sequence shown here is derived from an EMBL/GenBank/DDBJ whole genome shotgun (WGS) entry which is preliminary data.</text>
</comment>
<evidence type="ECO:0000313" key="8">
    <source>
        <dbReference type="EMBL" id="POE23304.1"/>
    </source>
</evidence>
<protein>
    <recommendedName>
        <fullName evidence="10">Polyketide synthase</fullName>
    </recommendedName>
</protein>
<dbReference type="InterPro" id="IPR001227">
    <property type="entry name" value="Ac_transferase_dom_sf"/>
</dbReference>
<dbReference type="InterPro" id="IPR020841">
    <property type="entry name" value="PKS_Beta-ketoAc_synthase_dom"/>
</dbReference>
<dbReference type="EMBL" id="MTAO01000022">
    <property type="protein sequence ID" value="POE23304.1"/>
    <property type="molecule type" value="Genomic_DNA"/>
</dbReference>
<evidence type="ECO:0000259" key="6">
    <source>
        <dbReference type="PROSITE" id="PS50075"/>
    </source>
</evidence>
<feature type="domain" description="Ketosynthase family 3 (KS3)" evidence="7">
    <location>
        <begin position="17"/>
        <end position="440"/>
    </location>
</feature>
<comment type="pathway">
    <text evidence="1">Lipid metabolism; fatty acid biosynthesis.</text>
</comment>
<dbReference type="SUPFAM" id="SSF51735">
    <property type="entry name" value="NAD(P)-binding Rossmann-fold domains"/>
    <property type="match status" value="2"/>
</dbReference>
<evidence type="ECO:0000256" key="5">
    <source>
        <dbReference type="ARBA" id="ARBA00022679"/>
    </source>
</evidence>
<organism evidence="8 9">
    <name type="scientific">Pectobacterium odoriferum</name>
    <dbReference type="NCBI Taxonomy" id="78398"/>
    <lineage>
        <taxon>Bacteria</taxon>
        <taxon>Pseudomonadati</taxon>
        <taxon>Pseudomonadota</taxon>
        <taxon>Gammaproteobacteria</taxon>
        <taxon>Enterobacterales</taxon>
        <taxon>Pectobacteriaceae</taxon>
        <taxon>Pectobacterium</taxon>
    </lineage>
</organism>
<evidence type="ECO:0000256" key="2">
    <source>
        <dbReference type="ARBA" id="ARBA00006484"/>
    </source>
</evidence>
<dbReference type="Gene3D" id="3.30.70.250">
    <property type="entry name" value="Malonyl-CoA ACP transacylase, ACP-binding"/>
    <property type="match status" value="1"/>
</dbReference>
<dbReference type="InterPro" id="IPR009081">
    <property type="entry name" value="PP-bd_ACP"/>
</dbReference>
<dbReference type="Pfam" id="PF02801">
    <property type="entry name" value="Ketoacyl-synt_C"/>
    <property type="match status" value="1"/>
</dbReference>
<sequence>MNKEMISENVCVQHLTGLEIAIVGASCRFPQSDNLDSFWDNCLQGRDCISRFSDEVLAANGVPYEHYHSEYYVNAKGVIKNPLTFDAEFFNYNQREAEYLEPQIRKLHECGFEALGSAGIVPSVYEGAIGCYLAASAQLNWQMAAYDESDRDGASLFSAFNLVEKDFAATRLAYKLGLTGPAISVQTACSSSLTAIHLAARALLLGECQTALVAAAALGTPNQQGYLYQEGMITSPDGVCRPFDALANGTVGGEGVGAVVLQPLKVALAQGRPILALIKGSALNNDGERKVGYTAPSIDGQADVVRRALSMAKVEANTIGYIETHGTATALGDPVEIAALSQVFDDVRAQRVAIGSVKSIIGHLDSAAGMAGLIKAALMLKHKKLCANHYFHTPNPKLKLASSPFYLNTQSQDWQSETVRRAGVSAFGIGGTNAHVILEEYVAREHHEPVDAGITLLPLSAKSAWSLAEMEKRLVSWLADHPKQITDVSWTLQHGREHFSHRSVLVCNNDEPVSAAEFVRGDSQTARHVVFLFPGQGAQYQTMGRDLYLHEAVFREQVDRCLGLMNAADAERVKCYLSATDAAPLFSPVTIQLAIFTVEYAVTALLQAKGIEPDMLLGHSLGEYVAATVAGVFSLHDALFLVTQRAILMQTMSPGAMLSASLSEQQAAAFLQGSLEIAVVNGEEATVFAGSAEDISALEIRLQEQHIHVRRLKTTNSFHCAAIDEIQSEYTTALDAVTFNAPRVPLLSNLSGGWHDGSEIMQPAYWLAHQRHKVDFLACMRTLALQQDLVFVEVGPSNTLTSCVQKFFHASKGQPVTAVNMLRHPNQPDDDVGCFYRQLAKLWCSAGIGNWSQIGTVSGALIQLPVYAFAERAYTQLRDSMVNGGRTPRTSPARKDALLYRPVWYREPLRATAPAAPKNVLILVSKRAADAYQQHISHLAPTGKIILVDDKTSLAQQQLNGSYTVLLLPYADDFAGDPLPHYQQWLVCIRQLTTQAALSASRFVLLTPEIENVLGDEITHEGISLLKGLVQSLQYEHAEHACHTVDIAYEPLSQPQAARALWHQIVDSGLAPHQAFRHNQIWLPGFRPMHEKQAVSQDVGLIQGGLVVITGGTGGIGIQLAQCLARQYAARIVLLSRTPWPERELWGTIKASGDNAVTTRFINDVEAIEKNGGSVMVHCCDVTHRETLFQTLTAVENQNGAIDIVIHCAGSDEGALIAQPDEMAHYKIMSAKVTGARNLIDYFEGKSLSRLLLCSSLLSYSGAAGQSAYVAANAFLDALADRRDLPFAVSSLAWERWLETGMAMRSMKMDASTVGLTNQEGQAVFLHSLNLPPQRLLISAMDIEQRRQSEAGPTSLQGGDGLTKDITLRDVIIETLQHQLGLTQPDEHASFFALGATSLDVVQINEKLKQRLHCEFPISMMFTYSSIAKLHDALQRTLMPEPPLEADTPRTSVNQLAKQRMNRRIKK</sequence>
<comment type="similarity">
    <text evidence="2">Belongs to the short-chain dehydrogenases/reductases (SDR) family.</text>
</comment>
<dbReference type="SMART" id="SM00822">
    <property type="entry name" value="PKS_KR"/>
    <property type="match status" value="1"/>
</dbReference>
<dbReference type="InterPro" id="IPR014030">
    <property type="entry name" value="Ketoacyl_synth_N"/>
</dbReference>
<evidence type="ECO:0000256" key="4">
    <source>
        <dbReference type="ARBA" id="ARBA00022553"/>
    </source>
</evidence>
<dbReference type="PROSITE" id="PS52004">
    <property type="entry name" value="KS3_2"/>
    <property type="match status" value="1"/>
</dbReference>
<dbReference type="SMART" id="SM00823">
    <property type="entry name" value="PKS_PP"/>
    <property type="match status" value="1"/>
</dbReference>
<dbReference type="InterPro" id="IPR016036">
    <property type="entry name" value="Malonyl_transacylase_ACP-bd"/>
</dbReference>
<evidence type="ECO:0000313" key="9">
    <source>
        <dbReference type="Proteomes" id="UP000237274"/>
    </source>
</evidence>
<dbReference type="SUPFAM" id="SSF53901">
    <property type="entry name" value="Thiolase-like"/>
    <property type="match status" value="1"/>
</dbReference>
<feature type="domain" description="Carrier" evidence="6">
    <location>
        <begin position="1363"/>
        <end position="1438"/>
    </location>
</feature>
<dbReference type="SUPFAM" id="SSF52151">
    <property type="entry name" value="FabD/lysophospholipase-like"/>
    <property type="match status" value="1"/>
</dbReference>
<dbReference type="InterPro" id="IPR057326">
    <property type="entry name" value="KR_dom"/>
</dbReference>
<dbReference type="Pfam" id="PF16197">
    <property type="entry name" value="KAsynt_C_assoc"/>
    <property type="match status" value="1"/>
</dbReference>
<dbReference type="InterPro" id="IPR014031">
    <property type="entry name" value="Ketoacyl_synth_C"/>
</dbReference>
<dbReference type="Gene3D" id="3.40.366.10">
    <property type="entry name" value="Malonyl-Coenzyme A Acyl Carrier Protein, domain 2"/>
    <property type="match status" value="1"/>
</dbReference>
<keyword evidence="4" id="KW-0597">Phosphoprotein</keyword>
<accession>A0ABD6VJH6</accession>
<dbReference type="Pfam" id="PF00550">
    <property type="entry name" value="PP-binding"/>
    <property type="match status" value="1"/>
</dbReference>
<dbReference type="InterPro" id="IPR036736">
    <property type="entry name" value="ACP-like_sf"/>
</dbReference>
<dbReference type="PANTHER" id="PTHR43775">
    <property type="entry name" value="FATTY ACID SYNTHASE"/>
    <property type="match status" value="1"/>
</dbReference>
<evidence type="ECO:0000256" key="1">
    <source>
        <dbReference type="ARBA" id="ARBA00005194"/>
    </source>
</evidence>
<proteinExistence type="inferred from homology"/>
<dbReference type="InterPro" id="IPR018201">
    <property type="entry name" value="Ketoacyl_synth_AS"/>
</dbReference>
<keyword evidence="3" id="KW-0596">Phosphopantetheine</keyword>
<evidence type="ECO:0000256" key="3">
    <source>
        <dbReference type="ARBA" id="ARBA00022450"/>
    </source>
</evidence>
<dbReference type="Gene3D" id="3.40.50.720">
    <property type="entry name" value="NAD(P)-binding Rossmann-like Domain"/>
    <property type="match status" value="1"/>
</dbReference>
<dbReference type="InterPro" id="IPR013968">
    <property type="entry name" value="PKS_KR"/>
</dbReference>
<dbReference type="InterPro" id="IPR020806">
    <property type="entry name" value="PKS_PP-bd"/>
</dbReference>